<reference evidence="1" key="1">
    <citation type="submission" date="2016-08" db="EMBL/GenBank/DDBJ databases">
        <authorList>
            <person name="Seilhamer J.J."/>
        </authorList>
    </citation>
    <scope>NUCLEOTIDE SEQUENCE</scope>
    <source>
        <strain evidence="1">86</strain>
    </source>
</reference>
<dbReference type="AlphaFoldDB" id="A0A212M0C8"/>
<accession>A0A212M0C8</accession>
<sequence>MALYSKKLHVRKAGVVSDIELYTTVGEVTSGGSQGYIALKDSAVPLYAKLGLISDQNASPLRIKKSGNTFAVLTKASMSGQVIDQYNYINGNQAALTNLGWAVSGGLSFSSGGGQLNGYIERVVPVTGNLVSLQISAELSFEAYGYDAYESAALEVLSYNSSGIVTSVYSTVPLETLTSVDEVINMPVGCVKVRIRGWHYYYGGTNYNFYPILRYHKFYYT</sequence>
<proteinExistence type="predicted"/>
<dbReference type="EMBL" id="FMJE01000007">
    <property type="protein sequence ID" value="SCM83190.1"/>
    <property type="molecule type" value="Genomic_DNA"/>
</dbReference>
<evidence type="ECO:0000313" key="1">
    <source>
        <dbReference type="EMBL" id="SCM83190.1"/>
    </source>
</evidence>
<name>A0A212M0C8_9FIRM</name>
<gene>
    <name evidence="1" type="ORF">KL86SPO_70048</name>
</gene>
<organism evidence="1">
    <name type="scientific">uncultured Sporomusa sp</name>
    <dbReference type="NCBI Taxonomy" id="307249"/>
    <lineage>
        <taxon>Bacteria</taxon>
        <taxon>Bacillati</taxon>
        <taxon>Bacillota</taxon>
        <taxon>Negativicutes</taxon>
        <taxon>Selenomonadales</taxon>
        <taxon>Sporomusaceae</taxon>
        <taxon>Sporomusa</taxon>
        <taxon>environmental samples</taxon>
    </lineage>
</organism>
<dbReference type="RefSeq" id="WP_075757878.1">
    <property type="nucleotide sequence ID" value="NZ_LT608335.1"/>
</dbReference>
<protein>
    <submittedName>
        <fullName evidence="1">Uncharacterized protein</fullName>
    </submittedName>
</protein>